<evidence type="ECO:0008006" key="3">
    <source>
        <dbReference type="Google" id="ProtNLM"/>
    </source>
</evidence>
<comment type="caution">
    <text evidence="1">The sequence shown here is derived from an EMBL/GenBank/DDBJ whole genome shotgun (WGS) entry which is preliminary data.</text>
</comment>
<reference evidence="1 2" key="1">
    <citation type="submission" date="2019-02" db="EMBL/GenBank/DDBJ databases">
        <title>Deep-cultivation of Planctomycetes and their phenomic and genomic characterization uncovers novel biology.</title>
        <authorList>
            <person name="Wiegand S."/>
            <person name="Jogler M."/>
            <person name="Boedeker C."/>
            <person name="Pinto D."/>
            <person name="Vollmers J."/>
            <person name="Rivas-Marin E."/>
            <person name="Kohn T."/>
            <person name="Peeters S.H."/>
            <person name="Heuer A."/>
            <person name="Rast P."/>
            <person name="Oberbeckmann S."/>
            <person name="Bunk B."/>
            <person name="Jeske O."/>
            <person name="Meyerdierks A."/>
            <person name="Storesund J.E."/>
            <person name="Kallscheuer N."/>
            <person name="Luecker S."/>
            <person name="Lage O.M."/>
            <person name="Pohl T."/>
            <person name="Merkel B.J."/>
            <person name="Hornburger P."/>
            <person name="Mueller R.-W."/>
            <person name="Bruemmer F."/>
            <person name="Labrenz M."/>
            <person name="Spormann A.M."/>
            <person name="Op Den Camp H."/>
            <person name="Overmann J."/>
            <person name="Amann R."/>
            <person name="Jetten M.S.M."/>
            <person name="Mascher T."/>
            <person name="Medema M.H."/>
            <person name="Devos D.P."/>
            <person name="Kaster A.-K."/>
            <person name="Ovreas L."/>
            <person name="Rohde M."/>
            <person name="Galperin M.Y."/>
            <person name="Jogler C."/>
        </authorList>
    </citation>
    <scope>NUCLEOTIDE SEQUENCE [LARGE SCALE GENOMIC DNA]</scope>
    <source>
        <strain evidence="1 2">Pla100</strain>
    </source>
</reference>
<dbReference type="EMBL" id="SJPM01000002">
    <property type="protein sequence ID" value="TWU01391.1"/>
    <property type="molecule type" value="Genomic_DNA"/>
</dbReference>
<evidence type="ECO:0000313" key="2">
    <source>
        <dbReference type="Proteomes" id="UP000316213"/>
    </source>
</evidence>
<sequence length="483" mass="52306">MNDLSRTSFSSRLVFVAICWCFIGISGSTVIADESDSASDIITSDSSRQTLSLASFDIDVTPPVGFMMAYDRVRRVDELGLRCRGIVLTGTEQPIVLCAVDWIGIANQSHDRFRSRIAEAAGTTPSHVAVHTLHQHDAPRSDFGAEMLLHQVGASNLGAHDGSFAREVLDRLAVAIEAAIAQAQPITHAGFGSADVHQVASNRRIQDESGKVIATRYTATRDPKLRALPDGTIDPVLSSLSFWNDDKPLAVLSYYACHPQSYYRTGIPSPDFPGIARFIRSQDSPGPMYVHFNGAGGNIGAGKYNDGSNENRLILASRVADAMRESFESTTKFAIDANDIHWSVAPVSLPPANHLDRDTLTAELNAWDGISYWGGPDKLAWLMRCQSGHKIELSCLTVGDVRVLHMPGELFVEYQLAAKAMRPDLRVAMAAYGDYGPGYIGSAVAYDQGGYETSERASNVAPAAETVLMSGIRQLLEAKEASQ</sequence>
<evidence type="ECO:0000313" key="1">
    <source>
        <dbReference type="EMBL" id="TWU01391.1"/>
    </source>
</evidence>
<dbReference type="RefSeq" id="WP_231602754.1">
    <property type="nucleotide sequence ID" value="NZ_SJPM01000002.1"/>
</dbReference>
<protein>
    <recommendedName>
        <fullName evidence="3">Neutral/alkaline non-lysosomal ceramidase</fullName>
    </recommendedName>
</protein>
<gene>
    <name evidence="1" type="ORF">Pla100_11180</name>
</gene>
<keyword evidence="2" id="KW-1185">Reference proteome</keyword>
<accession>A0A5C6APM6</accession>
<proteinExistence type="predicted"/>
<organism evidence="1 2">
    <name type="scientific">Neorhodopirellula pilleata</name>
    <dbReference type="NCBI Taxonomy" id="2714738"/>
    <lineage>
        <taxon>Bacteria</taxon>
        <taxon>Pseudomonadati</taxon>
        <taxon>Planctomycetota</taxon>
        <taxon>Planctomycetia</taxon>
        <taxon>Pirellulales</taxon>
        <taxon>Pirellulaceae</taxon>
        <taxon>Neorhodopirellula</taxon>
    </lineage>
</organism>
<dbReference type="Proteomes" id="UP000316213">
    <property type="component" value="Unassembled WGS sequence"/>
</dbReference>
<dbReference type="AlphaFoldDB" id="A0A5C6APM6"/>
<name>A0A5C6APM6_9BACT</name>